<dbReference type="AlphaFoldDB" id="A0AAN9K8Y2"/>
<comment type="caution">
    <text evidence="1">The sequence shown here is derived from an EMBL/GenBank/DDBJ whole genome shotgun (WGS) entry which is preliminary data.</text>
</comment>
<keyword evidence="2" id="KW-1185">Reference proteome</keyword>
<name>A0AAN9K8Y2_CLITE</name>
<reference evidence="1 2" key="1">
    <citation type="submission" date="2024-01" db="EMBL/GenBank/DDBJ databases">
        <title>The genomes of 5 underutilized Papilionoideae crops provide insights into root nodulation and disease resistance.</title>
        <authorList>
            <person name="Yuan L."/>
        </authorList>
    </citation>
    <scope>NUCLEOTIDE SEQUENCE [LARGE SCALE GENOMIC DNA]</scope>
    <source>
        <strain evidence="1">LY-2023</strain>
        <tissue evidence="1">Leaf</tissue>
    </source>
</reference>
<organism evidence="1 2">
    <name type="scientific">Clitoria ternatea</name>
    <name type="common">Butterfly pea</name>
    <dbReference type="NCBI Taxonomy" id="43366"/>
    <lineage>
        <taxon>Eukaryota</taxon>
        <taxon>Viridiplantae</taxon>
        <taxon>Streptophyta</taxon>
        <taxon>Embryophyta</taxon>
        <taxon>Tracheophyta</taxon>
        <taxon>Spermatophyta</taxon>
        <taxon>Magnoliopsida</taxon>
        <taxon>eudicotyledons</taxon>
        <taxon>Gunneridae</taxon>
        <taxon>Pentapetalae</taxon>
        <taxon>rosids</taxon>
        <taxon>fabids</taxon>
        <taxon>Fabales</taxon>
        <taxon>Fabaceae</taxon>
        <taxon>Papilionoideae</taxon>
        <taxon>50 kb inversion clade</taxon>
        <taxon>NPAAA clade</taxon>
        <taxon>indigoferoid/millettioid clade</taxon>
        <taxon>Phaseoleae</taxon>
        <taxon>Clitoria</taxon>
    </lineage>
</organism>
<gene>
    <name evidence="1" type="ORF">RJT34_10056</name>
</gene>
<protein>
    <submittedName>
        <fullName evidence="1">Uncharacterized protein</fullName>
    </submittedName>
</protein>
<dbReference type="EMBL" id="JAYKXN010000002">
    <property type="protein sequence ID" value="KAK7311737.1"/>
    <property type="molecule type" value="Genomic_DNA"/>
</dbReference>
<evidence type="ECO:0000313" key="1">
    <source>
        <dbReference type="EMBL" id="KAK7311737.1"/>
    </source>
</evidence>
<sequence>MKSDFYDPSFMDRYVLIKYIRNQRISDQTLGYSTADLIIITAYSIIDIVDYNQSQKSEVYVSQSQKDKDT</sequence>
<accession>A0AAN9K8Y2</accession>
<dbReference type="Proteomes" id="UP001359559">
    <property type="component" value="Unassembled WGS sequence"/>
</dbReference>
<evidence type="ECO:0000313" key="2">
    <source>
        <dbReference type="Proteomes" id="UP001359559"/>
    </source>
</evidence>
<proteinExistence type="predicted"/>